<dbReference type="InterPro" id="IPR031325">
    <property type="entry name" value="RHS_repeat"/>
</dbReference>
<dbReference type="InterPro" id="IPR002909">
    <property type="entry name" value="IPT_dom"/>
</dbReference>
<feature type="compositionally biased region" description="Low complexity" evidence="6">
    <location>
        <begin position="1259"/>
        <end position="1277"/>
    </location>
</feature>
<evidence type="ECO:0000256" key="3">
    <source>
        <dbReference type="ARBA" id="ARBA00022737"/>
    </source>
</evidence>
<reference evidence="10 11" key="1">
    <citation type="submission" date="2017-06" db="EMBL/GenBank/DDBJ databases">
        <title>Cultured bacterium strain Saccharothrix yanglingensis Hhs.015.</title>
        <authorList>
            <person name="Xia Y."/>
        </authorList>
    </citation>
    <scope>NUCLEOTIDE SEQUENCE [LARGE SCALE GENOMIC DNA]</scope>
    <source>
        <strain evidence="10 11">Hhs.015</strain>
    </source>
</reference>
<feature type="domain" description="DUF6531" evidence="8">
    <location>
        <begin position="1610"/>
        <end position="1681"/>
    </location>
</feature>
<dbReference type="EMBL" id="NSDM01000005">
    <property type="protein sequence ID" value="MDQ2584914.1"/>
    <property type="molecule type" value="Genomic_DNA"/>
</dbReference>
<dbReference type="Gene3D" id="2.60.40.10">
    <property type="entry name" value="Immunoglobulins"/>
    <property type="match status" value="2"/>
</dbReference>
<dbReference type="InterPro" id="IPR045351">
    <property type="entry name" value="DUF6531"/>
</dbReference>
<gene>
    <name evidence="10" type="ORF">CKY47_13160</name>
</gene>
<keyword evidence="11" id="KW-1185">Reference proteome</keyword>
<evidence type="ECO:0000256" key="2">
    <source>
        <dbReference type="ARBA" id="ARBA00012595"/>
    </source>
</evidence>
<feature type="domain" description="Teneurin-like YD-shell" evidence="9">
    <location>
        <begin position="2270"/>
        <end position="2510"/>
    </location>
</feature>
<dbReference type="InterPro" id="IPR056823">
    <property type="entry name" value="TEN-like_YD-shell"/>
</dbReference>
<evidence type="ECO:0000256" key="5">
    <source>
        <dbReference type="ARBA" id="ARBA00030238"/>
    </source>
</evidence>
<feature type="compositionally biased region" description="Polar residues" evidence="6">
    <location>
        <begin position="2109"/>
        <end position="2123"/>
    </location>
</feature>
<comment type="caution">
    <text evidence="10">The sequence shown here is derived from an EMBL/GenBank/DDBJ whole genome shotgun (WGS) entry which is preliminary data.</text>
</comment>
<evidence type="ECO:0000313" key="11">
    <source>
        <dbReference type="Proteomes" id="UP001225605"/>
    </source>
</evidence>
<dbReference type="Pfam" id="PF20148">
    <property type="entry name" value="DUF6531"/>
    <property type="match status" value="1"/>
</dbReference>
<feature type="region of interest" description="Disordered" evidence="6">
    <location>
        <begin position="1"/>
        <end position="106"/>
    </location>
</feature>
<dbReference type="NCBIfam" id="TIGR03696">
    <property type="entry name" value="Rhs_assc_core"/>
    <property type="match status" value="1"/>
</dbReference>
<feature type="domain" description="IPT/TIG" evidence="7">
    <location>
        <begin position="227"/>
        <end position="281"/>
    </location>
</feature>
<organism evidence="10 11">
    <name type="scientific">Saccharothrix yanglingensis</name>
    <dbReference type="NCBI Taxonomy" id="659496"/>
    <lineage>
        <taxon>Bacteria</taxon>
        <taxon>Bacillati</taxon>
        <taxon>Actinomycetota</taxon>
        <taxon>Actinomycetes</taxon>
        <taxon>Pseudonocardiales</taxon>
        <taxon>Pseudonocardiaceae</taxon>
        <taxon>Saccharothrix</taxon>
    </lineage>
</organism>
<dbReference type="PANTHER" id="PTHR32305">
    <property type="match status" value="1"/>
</dbReference>
<dbReference type="InterPro" id="IPR014756">
    <property type="entry name" value="Ig_E-set"/>
</dbReference>
<dbReference type="SUPFAM" id="SSF49452">
    <property type="entry name" value="Starch-binding domain-like"/>
    <property type="match status" value="1"/>
</dbReference>
<keyword evidence="4" id="KW-0106">Calcium</keyword>
<dbReference type="Gene3D" id="2.60.120.380">
    <property type="match status" value="6"/>
</dbReference>
<dbReference type="InterPro" id="IPR006530">
    <property type="entry name" value="YD"/>
</dbReference>
<dbReference type="EC" id="3.2.1.1" evidence="2"/>
<dbReference type="InterPro" id="IPR013784">
    <property type="entry name" value="Carb-bd-like_fold"/>
</dbReference>
<dbReference type="Proteomes" id="UP001225605">
    <property type="component" value="Unassembled WGS sequence"/>
</dbReference>
<evidence type="ECO:0000256" key="1">
    <source>
        <dbReference type="ARBA" id="ARBA00000548"/>
    </source>
</evidence>
<evidence type="ECO:0000313" key="10">
    <source>
        <dbReference type="EMBL" id="MDQ2584914.1"/>
    </source>
</evidence>
<dbReference type="Pfam" id="PF01833">
    <property type="entry name" value="TIG"/>
    <property type="match status" value="1"/>
</dbReference>
<feature type="compositionally biased region" description="Low complexity" evidence="6">
    <location>
        <begin position="151"/>
        <end position="165"/>
    </location>
</feature>
<sequence>MGTRRRARAVPATSGVPAPHRWARRPQAVLAAPRSRSFRAPDRARRARTGSPRDRERSTGPGIRVTPVMNPVRAAKRRSQRSLLPAARCAARPAEPPRGRVVPLPATLPPVRGDDVPRSTRRLATLLLALLTVAGSAAGYSTAQPGPQRSPLPQQAARSQAAQPQVEPPPGAASYAYDALGRLTGVVAADGSVVRYRYDAAGNTTGVERLGTPAVAVLSAVPGRVRPGDSVTVTGKGFTATGTSARFNGTPGTVTSATPDRLVVTVPEGAGSGPLSVTSPNGTAALDGVVVIGDDRPALADFTPRTALSGAAVTLTVANTDPGFANNLVRVNGLLAPVTARTDTSLTVTVPPGAASGPVTFSTPAGTATSAGVLVVPPAGVAPENIDSTAGIPVDTATQVAVPAGKYALRHFPAADGERFAVTLTGGTFGSCNLEARAYDERNRQTGSASCPGTSGWIETGPATGPGLRTIVLRNTSANAGTISVTVHKVPADLDAGLQPLDGTPKPVTTTHPGRNAFTTFAGTAGQRVLIQTTGTSSSFGCCDLDWWLAAPDGTRVGNAKYNNNTLDTTTLPQTGTYRIRVDPARGLTGGTTVSAWNVPDDLDAGAQALDGTARTVTTANPGQNAYTTFTGTTGQRVIVQTTGTSSSFGCCDLDWWLAAPDGTRVGNAKYNNNTLDTIALPQDGTYRLVFNPAAALVGGTTVKAWTVPADLDAGAQPTDGTGKTVTFANPGQNAYTTFSGTTGQRVLIQTSGTSSSFGCCDLDWWLAAPDGTRVGSAKYNNNTLDTIALPQDGTYRVHFNPASTLVGSTTAKVWTVPADADAGAQPTDGTGKTVTFANPGQNAYTTFSGTTGQRVLIQTSGTSSSFGCCDLDWWLAAPDGARVGGAKYNNNTLDTIALPQDGTYRIDLNPAAALTGSTTIKAWTVPADLDAGAQPTDGTGKTVTFANPGQNAYTTFSGTTGQRVLIQTSGTSSSFGCCDLDWQLTAPNGARVGSAKYNNNTLDTIALPQDGTYRIDLNPAAALTGSTTIKAWTVPADLDAGAQPTDGTGKTVTFANPGQNAYTTFSGTTGQRVLIQTSGTSSSFGCCDLDWQLTAPNGARVGSAKYNNNTLDTIALPQDGTYRIDLNPAAALTGGTTVKTWTVPNDLDLGTLPLNGTATPVTFTNPGQDAYAIFTGAANQRVVIQSSGTSSSFGCCDLDWQLNGPSGARIGAAKYGNSTLDVTLPSAGAYRLVVMPTGALLGSVTFTASLPAGAATATTEVTEPQAQAQAQAQAQVRFPRPRKPDDAPHVDDPRPAKTEPGRVPADLRSPNAATPDAAPEPDLDPAWSPDQGNLDGVDWSTRRAAPAPVQDLVAPPGTTAVSGHVRDLDGAPLAGIPVRVDSVRTTTDAQGRFLLADVRENATTVVVDGYAAGKVKFGTFRIRARITAGTTTPLDATVWLPRLDMRNTVEIGAPTTEETVLTTPDVPGLEVRVPAGSVVRDQDGNVVRELGITAIPVDRPPYPLPRNGIVPTYFTVQPGGTSIFPDGASVVYPNYTDLPPGTEVDFWNYDPTDKGWYVYGKGRVNDDGTRVVPDEKTRLWTLDGAMFNTPGNPKPDKPWWQDLIDKLSGDPVDLSTGLLTDAHTDLGLNDTLPIALTRQYWQGDGKVREFGLNSGADFNMFLASEQQYQEVDLYTPGGGRAHYVRTSPGTGYGDAVFGAVGSPGRFTGSTIAQADGDWVLTLRDGTKYFFPWYARPRAMQDRNGNQVTFTRTGGANGEVTRITSPNGRWIALEYDATNRVSRARDNIGRTTAYTYDAAGRLATVTDVAGKVTTYAYDGANRITRITDARGVAYLDVAYDANGRVRRQDLADGGTFHFAYTLDAAGAITETRVTQPNGSVRRVVFDANHMVASDTAAHGTPLARTTTYVRGPDNRVDAVVDPYGRRTEYTYDAGGRITAITGLAGTGDAFTSGTAAYGTFDRPTSTTDADGATTTYTYDAKGNPLTATDPAGRVTTTTWTSSGQVATVTDPGGAVTRFTYEAGGAVTATDPLGRTAKHFVDAAGRLAQETDPSGAATLTAYDALDQPVAVTDALGGVSRFGYDDGGNLTSYTDQRGKVTRWSYDGQDRPVSTTDPLGRTATTTYDAAGRPTASVTRSGKRTETAYDALDRPTGTRFGVTGASAQESQLTYTYDALDRLAVLEDSAGGTLTHAYDARDRLVAVTGPNGTVGRGYDAAGRQTSTSVAGLPDTTYSYDASGAFTGVSRGGDTTTATRDAAGRVAVLTLPGGWTQTYTHDAAGQVTGIAYAHQGTPKGGIGYTYDASGRRTSVTGSLAGVALPAARADLTYDDANRLTSAGGTALTYDADGNLTGDGTTTYTWNARGRLTGTSRVGLTAAFAYDAAGTRTTRAVGGVTTRFVTDGANAVAELDAAGAVTGSLLSAGTDQWFARTAAGVTDTTLTDALGSPVALGRADGTTAATTAYDPFGVPTTTGDRRGSDLAFTGRQDDGTGLSHHRARYYSPALQRFISEDPIGIAGGTNLYAYAANSPTNLTDPSGHNPLLVGCLVGGLLEGGMNYAGQRLSGRKVDWGWGGVGGAAAGGCAMGALGGALSGLGKASKAMPPFPNALTQGRNAEAGVDVYRGIRNGDSVYSGITNNVSRRAGEHAGKAFDHLETVTRNGSVTRGEARAIEQALISRHKGENKINSISPKHPYYDQAVNWGEAWLNRNGYPR</sequence>
<feature type="compositionally biased region" description="Low complexity" evidence="6">
    <location>
        <begin position="81"/>
        <end position="103"/>
    </location>
</feature>
<evidence type="ECO:0000256" key="4">
    <source>
        <dbReference type="ARBA" id="ARBA00022837"/>
    </source>
</evidence>
<dbReference type="Pfam" id="PF25023">
    <property type="entry name" value="TEN_YD-shell"/>
    <property type="match status" value="1"/>
</dbReference>
<protein>
    <recommendedName>
        <fullName evidence="2">alpha-amylase</fullName>
        <ecNumber evidence="2">3.2.1.1</ecNumber>
    </recommendedName>
    <alternativeName>
        <fullName evidence="5">1,4-alpha-D-glucan glucanohydrolase</fullName>
    </alternativeName>
</protein>
<dbReference type="Gene3D" id="2.180.10.10">
    <property type="entry name" value="RHS repeat-associated core"/>
    <property type="match status" value="4"/>
</dbReference>
<name>A0ABU0X2X6_9PSEU</name>
<feature type="region of interest" description="Disordered" evidence="6">
    <location>
        <begin position="1259"/>
        <end position="1340"/>
    </location>
</feature>
<dbReference type="InterPro" id="IPR022385">
    <property type="entry name" value="Rhs_assc_core"/>
</dbReference>
<accession>A0ABU0X2X6</accession>
<dbReference type="Pfam" id="PF05593">
    <property type="entry name" value="RHS_repeat"/>
    <property type="match status" value="8"/>
</dbReference>
<evidence type="ECO:0000256" key="6">
    <source>
        <dbReference type="SAM" id="MobiDB-lite"/>
    </source>
</evidence>
<feature type="region of interest" description="Disordered" evidence="6">
    <location>
        <begin position="2102"/>
        <end position="2123"/>
    </location>
</feature>
<dbReference type="InterPro" id="IPR050708">
    <property type="entry name" value="T6SS_VgrG/RHS"/>
</dbReference>
<proteinExistence type="predicted"/>
<dbReference type="NCBIfam" id="TIGR01643">
    <property type="entry name" value="YD_repeat_2x"/>
    <property type="match status" value="9"/>
</dbReference>
<feature type="region of interest" description="Disordered" evidence="6">
    <location>
        <begin position="2463"/>
        <end position="2489"/>
    </location>
</feature>
<evidence type="ECO:0000259" key="9">
    <source>
        <dbReference type="Pfam" id="PF25023"/>
    </source>
</evidence>
<evidence type="ECO:0000259" key="8">
    <source>
        <dbReference type="Pfam" id="PF20148"/>
    </source>
</evidence>
<dbReference type="PANTHER" id="PTHR32305:SF15">
    <property type="entry name" value="PROTEIN RHSA-RELATED"/>
    <property type="match status" value="1"/>
</dbReference>
<feature type="compositionally biased region" description="Basic and acidic residues" evidence="6">
    <location>
        <begin position="1283"/>
        <end position="1301"/>
    </location>
</feature>
<evidence type="ECO:0000259" key="7">
    <source>
        <dbReference type="Pfam" id="PF01833"/>
    </source>
</evidence>
<dbReference type="SUPFAM" id="SSF81296">
    <property type="entry name" value="E set domains"/>
    <property type="match status" value="2"/>
</dbReference>
<dbReference type="InterPro" id="IPR013783">
    <property type="entry name" value="Ig-like_fold"/>
</dbReference>
<keyword evidence="3" id="KW-0677">Repeat</keyword>
<comment type="catalytic activity">
    <reaction evidence="1">
        <text>Endohydrolysis of (1-&gt;4)-alpha-D-glucosidic linkages in polysaccharides containing three or more (1-&gt;4)-alpha-linked D-glucose units.</text>
        <dbReference type="EC" id="3.2.1.1"/>
    </reaction>
</comment>
<feature type="region of interest" description="Disordered" evidence="6">
    <location>
        <begin position="141"/>
        <end position="170"/>
    </location>
</feature>